<accession>A0ABU7FA82</accession>
<sequence length="117" mass="13349">MLFLMPYLQEFRRINRLFQQDRGNPLKMLECFLLFFCSLIPRVVKTERISMSDEQLLEINLTDQSVLLPVGAICFGLIFTIALEEAKIESTADRNLEEQVQILLGGSMQTSATETSS</sequence>
<organism evidence="1 2">
    <name type="scientific">Characodon lateralis</name>
    <dbReference type="NCBI Taxonomy" id="208331"/>
    <lineage>
        <taxon>Eukaryota</taxon>
        <taxon>Metazoa</taxon>
        <taxon>Chordata</taxon>
        <taxon>Craniata</taxon>
        <taxon>Vertebrata</taxon>
        <taxon>Euteleostomi</taxon>
        <taxon>Actinopterygii</taxon>
        <taxon>Neopterygii</taxon>
        <taxon>Teleostei</taxon>
        <taxon>Neoteleostei</taxon>
        <taxon>Acanthomorphata</taxon>
        <taxon>Ovalentaria</taxon>
        <taxon>Atherinomorphae</taxon>
        <taxon>Cyprinodontiformes</taxon>
        <taxon>Goodeidae</taxon>
        <taxon>Characodon</taxon>
    </lineage>
</organism>
<dbReference type="Proteomes" id="UP001352852">
    <property type="component" value="Unassembled WGS sequence"/>
</dbReference>
<comment type="caution">
    <text evidence="1">The sequence shown here is derived from an EMBL/GenBank/DDBJ whole genome shotgun (WGS) entry which is preliminary data.</text>
</comment>
<gene>
    <name evidence="1" type="ORF">CHARACLAT_029836</name>
</gene>
<protein>
    <submittedName>
        <fullName evidence="1">Uncharacterized protein</fullName>
    </submittedName>
</protein>
<keyword evidence="2" id="KW-1185">Reference proteome</keyword>
<evidence type="ECO:0000313" key="2">
    <source>
        <dbReference type="Proteomes" id="UP001352852"/>
    </source>
</evidence>
<evidence type="ECO:0000313" key="1">
    <source>
        <dbReference type="EMBL" id="MED6295260.1"/>
    </source>
</evidence>
<reference evidence="1 2" key="1">
    <citation type="submission" date="2021-06" db="EMBL/GenBank/DDBJ databases">
        <authorList>
            <person name="Palmer J.M."/>
        </authorList>
    </citation>
    <scope>NUCLEOTIDE SEQUENCE [LARGE SCALE GENOMIC DNA]</scope>
    <source>
        <strain evidence="1 2">CL_MEX2019</strain>
        <tissue evidence="1">Muscle</tissue>
    </source>
</reference>
<name>A0ABU7FA82_9TELE</name>
<proteinExistence type="predicted"/>
<dbReference type="EMBL" id="JAHUTJ010078097">
    <property type="protein sequence ID" value="MED6295260.1"/>
    <property type="molecule type" value="Genomic_DNA"/>
</dbReference>